<dbReference type="RefSeq" id="WP_092435865.1">
    <property type="nucleotide sequence ID" value="NZ_FMYP01000008.1"/>
</dbReference>
<dbReference type="PANTHER" id="PTHR43976">
    <property type="entry name" value="SHORT CHAIN DEHYDROGENASE"/>
    <property type="match status" value="1"/>
</dbReference>
<dbReference type="Proteomes" id="UP000199452">
    <property type="component" value="Unassembled WGS sequence"/>
</dbReference>
<dbReference type="GO" id="GO:0016491">
    <property type="term" value="F:oxidoreductase activity"/>
    <property type="evidence" value="ECO:0007669"/>
    <property type="project" value="UniProtKB-KW"/>
</dbReference>
<dbReference type="CDD" id="cd05374">
    <property type="entry name" value="17beta-HSD-like_SDR_c"/>
    <property type="match status" value="1"/>
</dbReference>
<evidence type="ECO:0000256" key="1">
    <source>
        <dbReference type="ARBA" id="ARBA00006484"/>
    </source>
</evidence>
<sequence>MQKTILITGASTGIGKETAIYFAKKGWNVAATMRSPEKENEINTLQNVQLFRLDVMDETSISEAINETIGAFGGIDVVFNNAGYALVGAFEAMSNENIKRQFETNVFGVMNVTRAILPYFRDRKGGTIINTTSMGGLLTFPLYSVYHATKWALEGFMESLQFELRQFNIKVKNIEPGAIKTDFYDRSLDFASKPGLNAYDSYVDVAHNNMLKIGKTATGPLVVAKKVFKAANDSSYMLRYPVGGNGPLLLAIRWILPLSWFNTIVKRQVEKGFKTR</sequence>
<dbReference type="PRINTS" id="PR00081">
    <property type="entry name" value="GDHRDH"/>
</dbReference>
<protein>
    <submittedName>
        <fullName evidence="4">Short-chain dehydrogenase</fullName>
    </submittedName>
</protein>
<dbReference type="EMBL" id="FMYP01000008">
    <property type="protein sequence ID" value="SDB90447.1"/>
    <property type="molecule type" value="Genomic_DNA"/>
</dbReference>
<dbReference type="AlphaFoldDB" id="A0A1G6H835"/>
<dbReference type="SUPFAM" id="SSF51735">
    <property type="entry name" value="NAD(P)-binding Rossmann-fold domains"/>
    <property type="match status" value="1"/>
</dbReference>
<organism evidence="4 5">
    <name type="scientific">Williamwhitmania taraxaci</name>
    <dbReference type="NCBI Taxonomy" id="1640674"/>
    <lineage>
        <taxon>Bacteria</taxon>
        <taxon>Pseudomonadati</taxon>
        <taxon>Bacteroidota</taxon>
        <taxon>Bacteroidia</taxon>
        <taxon>Bacteroidales</taxon>
        <taxon>Williamwhitmaniaceae</taxon>
        <taxon>Williamwhitmania</taxon>
    </lineage>
</organism>
<comment type="similarity">
    <text evidence="1 3">Belongs to the short-chain dehydrogenases/reductases (SDR) family.</text>
</comment>
<keyword evidence="2" id="KW-0560">Oxidoreductase</keyword>
<keyword evidence="5" id="KW-1185">Reference proteome</keyword>
<dbReference type="OrthoDB" id="9786056at2"/>
<dbReference type="Gene3D" id="3.40.50.720">
    <property type="entry name" value="NAD(P)-binding Rossmann-like Domain"/>
    <property type="match status" value="1"/>
</dbReference>
<accession>A0A1G6H835</accession>
<dbReference type="PANTHER" id="PTHR43976:SF16">
    <property type="entry name" value="SHORT-CHAIN DEHYDROGENASE_REDUCTASE FAMILY PROTEIN"/>
    <property type="match status" value="1"/>
</dbReference>
<evidence type="ECO:0000256" key="2">
    <source>
        <dbReference type="ARBA" id="ARBA00023002"/>
    </source>
</evidence>
<evidence type="ECO:0000313" key="4">
    <source>
        <dbReference type="EMBL" id="SDB90447.1"/>
    </source>
</evidence>
<dbReference type="InterPro" id="IPR051911">
    <property type="entry name" value="SDR_oxidoreductase"/>
</dbReference>
<name>A0A1G6H835_9BACT</name>
<dbReference type="InterPro" id="IPR036291">
    <property type="entry name" value="NAD(P)-bd_dom_sf"/>
</dbReference>
<dbReference type="InterPro" id="IPR002347">
    <property type="entry name" value="SDR_fam"/>
</dbReference>
<dbReference type="Pfam" id="PF00106">
    <property type="entry name" value="adh_short"/>
    <property type="match status" value="1"/>
</dbReference>
<dbReference type="STRING" id="1640674.SAMN05216323_100823"/>
<proteinExistence type="inferred from homology"/>
<evidence type="ECO:0000256" key="3">
    <source>
        <dbReference type="RuleBase" id="RU000363"/>
    </source>
</evidence>
<gene>
    <name evidence="4" type="ORF">SAMN05216323_100823</name>
</gene>
<evidence type="ECO:0000313" key="5">
    <source>
        <dbReference type="Proteomes" id="UP000199452"/>
    </source>
</evidence>
<dbReference type="PRINTS" id="PR00080">
    <property type="entry name" value="SDRFAMILY"/>
</dbReference>
<reference evidence="4 5" key="1">
    <citation type="submission" date="2016-09" db="EMBL/GenBank/DDBJ databases">
        <authorList>
            <person name="Capua I."/>
            <person name="De Benedictis P."/>
            <person name="Joannis T."/>
            <person name="Lombin L.H."/>
            <person name="Cattoli G."/>
        </authorList>
    </citation>
    <scope>NUCLEOTIDE SEQUENCE [LARGE SCALE GENOMIC DNA]</scope>
    <source>
        <strain evidence="4 5">A7P-90m</strain>
    </source>
</reference>